<gene>
    <name evidence="2" type="ORF">Pan216_15420</name>
</gene>
<dbReference type="EMBL" id="CP036279">
    <property type="protein sequence ID" value="QDU60693.1"/>
    <property type="molecule type" value="Genomic_DNA"/>
</dbReference>
<dbReference type="AlphaFoldDB" id="A0A518B138"/>
<proteinExistence type="predicted"/>
<keyword evidence="3" id="KW-1185">Reference proteome</keyword>
<name>A0A518B138_9BACT</name>
<reference evidence="2 3" key="1">
    <citation type="submission" date="2019-02" db="EMBL/GenBank/DDBJ databases">
        <title>Deep-cultivation of Planctomycetes and their phenomic and genomic characterization uncovers novel biology.</title>
        <authorList>
            <person name="Wiegand S."/>
            <person name="Jogler M."/>
            <person name="Boedeker C."/>
            <person name="Pinto D."/>
            <person name="Vollmers J."/>
            <person name="Rivas-Marin E."/>
            <person name="Kohn T."/>
            <person name="Peeters S.H."/>
            <person name="Heuer A."/>
            <person name="Rast P."/>
            <person name="Oberbeckmann S."/>
            <person name="Bunk B."/>
            <person name="Jeske O."/>
            <person name="Meyerdierks A."/>
            <person name="Storesund J.E."/>
            <person name="Kallscheuer N."/>
            <person name="Luecker S."/>
            <person name="Lage O.M."/>
            <person name="Pohl T."/>
            <person name="Merkel B.J."/>
            <person name="Hornburger P."/>
            <person name="Mueller R.-W."/>
            <person name="Bruemmer F."/>
            <person name="Labrenz M."/>
            <person name="Spormann A.M."/>
            <person name="Op den Camp H."/>
            <person name="Overmann J."/>
            <person name="Amann R."/>
            <person name="Jetten M.S.M."/>
            <person name="Mascher T."/>
            <person name="Medema M.H."/>
            <person name="Devos D.P."/>
            <person name="Kaster A.-K."/>
            <person name="Ovreas L."/>
            <person name="Rohde M."/>
            <person name="Galperin M.Y."/>
            <person name="Jogler C."/>
        </authorList>
    </citation>
    <scope>NUCLEOTIDE SEQUENCE [LARGE SCALE GENOMIC DNA]</scope>
    <source>
        <strain evidence="2 3">Pan216</strain>
    </source>
</reference>
<accession>A0A518B138</accession>
<evidence type="ECO:0008006" key="4">
    <source>
        <dbReference type="Google" id="ProtNLM"/>
    </source>
</evidence>
<dbReference type="KEGG" id="knv:Pan216_15420"/>
<feature type="chain" id="PRO_5021916191" description="Carboxypeptidase regulatory-like domain-containing protein" evidence="1">
    <location>
        <begin position="21"/>
        <end position="141"/>
    </location>
</feature>
<evidence type="ECO:0000256" key="1">
    <source>
        <dbReference type="SAM" id="SignalP"/>
    </source>
</evidence>
<dbReference type="RefSeq" id="WP_419193373.1">
    <property type="nucleotide sequence ID" value="NZ_CP036279.1"/>
</dbReference>
<dbReference type="PROSITE" id="PS51257">
    <property type="entry name" value="PROKAR_LIPOPROTEIN"/>
    <property type="match status" value="1"/>
</dbReference>
<sequence length="141" mass="15123" precursor="true">MRAAKVSLGWMMALASVGIAGCGSEEGPDLGTVTGIVTLDGQPLDNATIWFMPVEGNRRSIGKTDGSGQYKLFYTRDRAGAELGAHKVSITSEFDTPVNEATGEPAHSRPEMLPARYHEQTELTADVDKGSNTFNFDLTSK</sequence>
<dbReference type="Proteomes" id="UP000317093">
    <property type="component" value="Chromosome"/>
</dbReference>
<evidence type="ECO:0000313" key="2">
    <source>
        <dbReference type="EMBL" id="QDU60693.1"/>
    </source>
</evidence>
<keyword evidence="1" id="KW-0732">Signal</keyword>
<organism evidence="2 3">
    <name type="scientific">Kolteria novifilia</name>
    <dbReference type="NCBI Taxonomy" id="2527975"/>
    <lineage>
        <taxon>Bacteria</taxon>
        <taxon>Pseudomonadati</taxon>
        <taxon>Planctomycetota</taxon>
        <taxon>Planctomycetia</taxon>
        <taxon>Kolteriales</taxon>
        <taxon>Kolteriaceae</taxon>
        <taxon>Kolteria</taxon>
    </lineage>
</organism>
<evidence type="ECO:0000313" key="3">
    <source>
        <dbReference type="Proteomes" id="UP000317093"/>
    </source>
</evidence>
<feature type="signal peptide" evidence="1">
    <location>
        <begin position="1"/>
        <end position="20"/>
    </location>
</feature>
<protein>
    <recommendedName>
        <fullName evidence="4">Carboxypeptidase regulatory-like domain-containing protein</fullName>
    </recommendedName>
</protein>